<dbReference type="GO" id="GO:0006508">
    <property type="term" value="P:proteolysis"/>
    <property type="evidence" value="ECO:0007669"/>
    <property type="project" value="UniProtKB-KW"/>
</dbReference>
<dbReference type="Pfam" id="PF05362">
    <property type="entry name" value="Lon_C"/>
    <property type="match status" value="1"/>
</dbReference>
<keyword evidence="12 14" id="KW-0472">Membrane</keyword>
<evidence type="ECO:0000256" key="10">
    <source>
        <dbReference type="ARBA" id="ARBA00022840"/>
    </source>
</evidence>
<keyword evidence="8 14" id="KW-0378">Hydrolase</keyword>
<evidence type="ECO:0000256" key="4">
    <source>
        <dbReference type="ARBA" id="ARBA00022475"/>
    </source>
</evidence>
<dbReference type="EC" id="3.4.21.-" evidence="14"/>
<evidence type="ECO:0000256" key="7">
    <source>
        <dbReference type="ARBA" id="ARBA00022741"/>
    </source>
</evidence>
<dbReference type="SUPFAM" id="SSF52540">
    <property type="entry name" value="P-loop containing nucleoside triphosphate hydrolases"/>
    <property type="match status" value="1"/>
</dbReference>
<dbReference type="EMBL" id="DUGC01000116">
    <property type="protein sequence ID" value="HIH10467.1"/>
    <property type="molecule type" value="Genomic_DNA"/>
</dbReference>
<proteinExistence type="inferred from homology"/>
<dbReference type="InterPro" id="IPR004663">
    <property type="entry name" value="Lon_arc"/>
</dbReference>
<comment type="caution">
    <text evidence="16">The sequence shown here is derived from an EMBL/GenBank/DDBJ whole genome shotgun (WGS) entry which is preliminary data.</text>
</comment>
<keyword evidence="4 14" id="KW-1003">Cell membrane</keyword>
<reference evidence="17" key="1">
    <citation type="journal article" date="2020" name="bioRxiv">
        <title>A rank-normalized archaeal taxonomy based on genome phylogeny resolves widespread incomplete and uneven classifications.</title>
        <authorList>
            <person name="Rinke C."/>
            <person name="Chuvochina M."/>
            <person name="Mussig A.J."/>
            <person name="Chaumeil P.-A."/>
            <person name="Waite D.W."/>
            <person name="Whitman W.B."/>
            <person name="Parks D.H."/>
            <person name="Hugenholtz P."/>
        </authorList>
    </citation>
    <scope>NUCLEOTIDE SEQUENCE [LARGE SCALE GENOMIC DNA]</scope>
</reference>
<feature type="transmembrane region" description="Helical" evidence="14">
    <location>
        <begin position="141"/>
        <end position="159"/>
    </location>
</feature>
<keyword evidence="11 14" id="KW-1133">Transmembrane helix</keyword>
<dbReference type="Gene3D" id="1.10.8.60">
    <property type="match status" value="1"/>
</dbReference>
<name>A0A7J4J308_9ARCH</name>
<evidence type="ECO:0000256" key="9">
    <source>
        <dbReference type="ARBA" id="ARBA00022825"/>
    </source>
</evidence>
<dbReference type="Pfam" id="PF20436">
    <property type="entry name" value="LonB_AAA-LID"/>
    <property type="match status" value="1"/>
</dbReference>
<dbReference type="InterPro" id="IPR003593">
    <property type="entry name" value="AAA+_ATPase"/>
</dbReference>
<dbReference type="PRINTS" id="PR00830">
    <property type="entry name" value="ENDOLAPTASE"/>
</dbReference>
<dbReference type="Pfam" id="PF00158">
    <property type="entry name" value="Sigma54_activat"/>
    <property type="match status" value="1"/>
</dbReference>
<dbReference type="AlphaFoldDB" id="A0A7J4J308"/>
<dbReference type="GO" id="GO:0030163">
    <property type="term" value="P:protein catabolic process"/>
    <property type="evidence" value="ECO:0007669"/>
    <property type="project" value="UniProtKB-UniRule"/>
</dbReference>
<evidence type="ECO:0000256" key="6">
    <source>
        <dbReference type="ARBA" id="ARBA00022692"/>
    </source>
</evidence>
<dbReference type="Gene3D" id="3.40.50.300">
    <property type="entry name" value="P-loop containing nucleotide triphosphate hydrolases"/>
    <property type="match status" value="2"/>
</dbReference>
<dbReference type="GO" id="GO:0005524">
    <property type="term" value="F:ATP binding"/>
    <property type="evidence" value="ECO:0007669"/>
    <property type="project" value="UniProtKB-UniRule"/>
</dbReference>
<dbReference type="Proteomes" id="UP000565078">
    <property type="component" value="Unassembled WGS sequence"/>
</dbReference>
<dbReference type="PROSITE" id="PS51786">
    <property type="entry name" value="LON_PROTEOLYTIC"/>
    <property type="match status" value="1"/>
</dbReference>
<dbReference type="PANTHER" id="PTHR10046">
    <property type="entry name" value="ATP DEPENDENT LON PROTEASE FAMILY MEMBER"/>
    <property type="match status" value="1"/>
</dbReference>
<feature type="transmembrane region" description="Helical" evidence="14">
    <location>
        <begin position="116"/>
        <end position="135"/>
    </location>
</feature>
<evidence type="ECO:0000256" key="8">
    <source>
        <dbReference type="ARBA" id="ARBA00022801"/>
    </source>
</evidence>
<comment type="subunit">
    <text evidence="13 14">Homohexamer. Organized in a ring with a central cavity.</text>
</comment>
<evidence type="ECO:0000313" key="16">
    <source>
        <dbReference type="EMBL" id="HIH10467.1"/>
    </source>
</evidence>
<comment type="subcellular location">
    <subcellularLocation>
        <location evidence="1 14">Cell membrane</location>
        <topology evidence="1 14">Multi-pass membrane protein</topology>
    </subcellularLocation>
</comment>
<dbReference type="Pfam" id="PF01078">
    <property type="entry name" value="Mg_chelatase"/>
    <property type="match status" value="1"/>
</dbReference>
<dbReference type="GO" id="GO:0004252">
    <property type="term" value="F:serine-type endopeptidase activity"/>
    <property type="evidence" value="ECO:0007669"/>
    <property type="project" value="UniProtKB-UniRule"/>
</dbReference>
<evidence type="ECO:0000259" key="15">
    <source>
        <dbReference type="PROSITE" id="PS51786"/>
    </source>
</evidence>
<dbReference type="Gene3D" id="3.30.230.10">
    <property type="match status" value="1"/>
</dbReference>
<evidence type="ECO:0000256" key="2">
    <source>
        <dbReference type="ARBA" id="ARBA00009579"/>
    </source>
</evidence>
<evidence type="ECO:0000256" key="14">
    <source>
        <dbReference type="RuleBase" id="RU369001"/>
    </source>
</evidence>
<comment type="function">
    <text evidence="14">ATP-dependent serine protease that mediates the selective degradation of mutant and abnormal proteins as well as certain short-lived regulatory proteins. Degrades polypeptides processively.</text>
</comment>
<dbReference type="InterPro" id="IPR008269">
    <property type="entry name" value="Lon_proteolytic"/>
</dbReference>
<evidence type="ECO:0000256" key="1">
    <source>
        <dbReference type="ARBA" id="ARBA00004651"/>
    </source>
</evidence>
<evidence type="ECO:0000256" key="3">
    <source>
        <dbReference type="ARBA" id="ARBA00022016"/>
    </source>
</evidence>
<keyword evidence="6 14" id="KW-0812">Transmembrane</keyword>
<dbReference type="GO" id="GO:0004176">
    <property type="term" value="F:ATP-dependent peptidase activity"/>
    <property type="evidence" value="ECO:0007669"/>
    <property type="project" value="UniProtKB-UniRule"/>
</dbReference>
<dbReference type="InterPro" id="IPR046843">
    <property type="entry name" value="LonB_AAA-LID"/>
</dbReference>
<dbReference type="SUPFAM" id="SSF54211">
    <property type="entry name" value="Ribosomal protein S5 domain 2-like"/>
    <property type="match status" value="1"/>
</dbReference>
<dbReference type="InterPro" id="IPR000523">
    <property type="entry name" value="Mg_chelatse_chII-like_cat_dom"/>
</dbReference>
<evidence type="ECO:0000256" key="13">
    <source>
        <dbReference type="ARBA" id="ARBA00026070"/>
    </source>
</evidence>
<feature type="domain" description="Lon proteolytic" evidence="15">
    <location>
        <begin position="427"/>
        <end position="607"/>
    </location>
</feature>
<dbReference type="SMART" id="SM00382">
    <property type="entry name" value="AAA"/>
    <property type="match status" value="1"/>
</dbReference>
<organism evidence="16 17">
    <name type="scientific">Candidatus Iainarchaeum sp</name>
    <dbReference type="NCBI Taxonomy" id="3101447"/>
    <lineage>
        <taxon>Archaea</taxon>
        <taxon>Candidatus Iainarchaeota</taxon>
        <taxon>Candidatus Iainarchaeia</taxon>
        <taxon>Candidatus Iainarchaeales</taxon>
        <taxon>Candidatus Iainarchaeaceae</taxon>
        <taxon>Candidatus Iainarchaeum</taxon>
    </lineage>
</organism>
<dbReference type="GO" id="GO:0006355">
    <property type="term" value="P:regulation of DNA-templated transcription"/>
    <property type="evidence" value="ECO:0007669"/>
    <property type="project" value="InterPro"/>
</dbReference>
<dbReference type="NCBIfam" id="TIGR00764">
    <property type="entry name" value="lon_rel"/>
    <property type="match status" value="1"/>
</dbReference>
<accession>A0A7J4J308</accession>
<dbReference type="InterPro" id="IPR014721">
    <property type="entry name" value="Ribsml_uS5_D2-typ_fold_subgr"/>
</dbReference>
<keyword evidence="5 14" id="KW-0645">Protease</keyword>
<keyword evidence="9 14" id="KW-0720">Serine protease</keyword>
<evidence type="ECO:0000256" key="11">
    <source>
        <dbReference type="ARBA" id="ARBA00022989"/>
    </source>
</evidence>
<evidence type="ECO:0000313" key="17">
    <source>
        <dbReference type="Proteomes" id="UP000565078"/>
    </source>
</evidence>
<keyword evidence="10 14" id="KW-0067">ATP-binding</keyword>
<keyword evidence="7 14" id="KW-0547">Nucleotide-binding</keyword>
<comment type="similarity">
    <text evidence="2 14">Belongs to the peptidase S16 family. Archaeal LonB subfamily.</text>
</comment>
<gene>
    <name evidence="16" type="primary">lonB</name>
    <name evidence="16" type="ORF">HA254_07425</name>
</gene>
<dbReference type="InterPro" id="IPR020568">
    <property type="entry name" value="Ribosomal_Su5_D2-typ_SF"/>
</dbReference>
<evidence type="ECO:0000256" key="12">
    <source>
        <dbReference type="ARBA" id="ARBA00023136"/>
    </source>
</evidence>
<dbReference type="InterPro" id="IPR027065">
    <property type="entry name" value="Lon_Prtase"/>
</dbReference>
<sequence>MAITDFLRLASTKEVPVPKLLLEQIVGQERSVELIRKAAIQRRNVLLVGLPGTGKSMLAKAMSEIMPVQRLVDILIFPNDDDPNNPLVKTTKSGDGMKLIEQSRFEGRAQDDNMRLISLLLPLGWFILSYVLWTLKFIPDVVYAATLILGGFLMVGFALGSQMRMKGGVVTPKLLVNNAGKKIAPFFEATGARAGALLGDVRHDPLQSGGLGTPPHLRVEPGMIHRASGGVLFIDEIATLSMKSQQELLTAMQEKKYAITGQSEMSSGAMTRTDPIPCDFVLVAAGNYEDLEKVHPALRSRIRGYGYEIYMNLDMEDNEENRNKIVQFVAQEIKNDGKIPQFSIDAVKEIIFEARRRSGRKNKLTLKLRDLGGLVRAAGDIAKEKNHPHVLRQDVLEAKMTAKTLEQQMVGKIIDEKKDYDVYLHEGAAVGRVNGLAVMADGDAGLIMPIEAEIAPAQSSAEGKLIATGKLGEIAKEAVQNVSAIIKKLSGKDISRHDLHIQFLQSYSGVEGDSASVSVATAVVSALENIPVKQNLAMTGSLSVRGEVLPVGGVSAKVSAAIAAGFTEVIIPFSNLRDVVINDDQLKKIKVIPVKNIAEVLETAFVKGDRKVKLLSNLKKLMSGGLDSLRDLGGAVNPL</sequence>
<dbReference type="GO" id="GO:0005886">
    <property type="term" value="C:plasma membrane"/>
    <property type="evidence" value="ECO:0007669"/>
    <property type="project" value="UniProtKB-SubCell"/>
</dbReference>
<dbReference type="InterPro" id="IPR002078">
    <property type="entry name" value="Sigma_54_int"/>
</dbReference>
<evidence type="ECO:0000256" key="5">
    <source>
        <dbReference type="ARBA" id="ARBA00022670"/>
    </source>
</evidence>
<dbReference type="InterPro" id="IPR027417">
    <property type="entry name" value="P-loop_NTPase"/>
</dbReference>
<protein>
    <recommendedName>
        <fullName evidence="3 14">Archaeal Lon protease</fullName>
        <ecNumber evidence="14">3.4.21.-</ecNumber>
    </recommendedName>
    <alternativeName>
        <fullName evidence="14">ATP-dependent protease La homolog</fullName>
    </alternativeName>
</protein>